<sequence length="671" mass="74622">MDKMQRMEQLIEQLNQFNYHYYTLDQPLVSDKEYDLLYDELVALEAETGTTLPGSPTQRVGGELLEGFKPHRHLAPLWSLDKAQNEEQLLNWNNRALKLIADYNSKNPGSPLPAPTYVVELKFDGLTLNLTYSDGELVQASTRGNGAVGEGILAQVKTIKSVPLTIPYKEGTIEVQGEGIMNLSVLAKYNETAAEPLKNARNAAAGALRNLNPRTTAERKLSAFFYNVGYSDNIRFSDHREMMAFLKDNRFKVNPYVTYHDSFDKVIETLHEIVEKRSALDYLIDGAVIKLTDMRTREALGYTDKFPRWAVAFKFEAEETTTVLESVSWNVGRTGKITPLAKVEAVELAGVTVQNCTLNNIGDIERKNLKFALGTRVFIRRSNDVIPEILGKVTEEQDGGEIVYPVNCPSCGFPLEQRGAHLFCNNRFECKPQIVSRITHFASRDAMDIETFSEKTAEQLYDELNVREAAELYTLTFEDLIKLDRFGEKKANNLLRAIEESKERNLASFLFALGIPNTGKSTTKVLADHFRDLSRIMDATVEELTELPDIGLIVAESIVSFFADPFMQAAINKMLSLGVEAKAPEAPAAPVTDSFFSGKTVVLTGTLHQLGRDEATARLEALGAKVTGSVSKKTDLVIAGEKAGSKLAKAQELGIPVIEDEDEFIKLLNGQ</sequence>
<feature type="binding site" evidence="12">
    <location>
        <position position="430"/>
    </location>
    <ligand>
        <name>Zn(2+)</name>
        <dbReference type="ChEBI" id="CHEBI:29105"/>
    </ligand>
</feature>
<organism evidence="14 15">
    <name type="scientific">Paenibacillus haidiansis</name>
    <dbReference type="NCBI Taxonomy" id="1574488"/>
    <lineage>
        <taxon>Bacteria</taxon>
        <taxon>Bacillati</taxon>
        <taxon>Bacillota</taxon>
        <taxon>Bacilli</taxon>
        <taxon>Bacillales</taxon>
        <taxon>Paenibacillaceae</taxon>
        <taxon>Paenibacillus</taxon>
    </lineage>
</organism>
<evidence type="ECO:0000256" key="2">
    <source>
        <dbReference type="ARBA" id="ARBA00022598"/>
    </source>
</evidence>
<keyword evidence="9 12" id="KW-0234">DNA repair</keyword>
<evidence type="ECO:0000256" key="12">
    <source>
        <dbReference type="HAMAP-Rule" id="MF_01588"/>
    </source>
</evidence>
<feature type="binding site" evidence="12">
    <location>
        <position position="424"/>
    </location>
    <ligand>
        <name>Zn(2+)</name>
        <dbReference type="ChEBI" id="CHEBI:29105"/>
    </ligand>
</feature>
<evidence type="ECO:0000256" key="5">
    <source>
        <dbReference type="ARBA" id="ARBA00022763"/>
    </source>
</evidence>
<dbReference type="Gene3D" id="2.40.50.140">
    <property type="entry name" value="Nucleic acid-binding proteins"/>
    <property type="match status" value="1"/>
</dbReference>
<feature type="active site" description="N6-AMP-lysine intermediate" evidence="12">
    <location>
        <position position="122"/>
    </location>
</feature>
<evidence type="ECO:0000256" key="6">
    <source>
        <dbReference type="ARBA" id="ARBA00022833"/>
    </source>
</evidence>
<proteinExistence type="inferred from homology"/>
<evidence type="ECO:0000256" key="7">
    <source>
        <dbReference type="ARBA" id="ARBA00022842"/>
    </source>
</evidence>
<comment type="caution">
    <text evidence="14">The sequence shown here is derived from an EMBL/GenBank/DDBJ whole genome shotgun (WGS) entry which is preliminary data.</text>
</comment>
<dbReference type="Gene3D" id="1.10.150.20">
    <property type="entry name" value="5' to 3' exonuclease, C-terminal subdomain"/>
    <property type="match status" value="2"/>
</dbReference>
<keyword evidence="3 12" id="KW-0235">DNA replication</keyword>
<dbReference type="SUPFAM" id="SSF56091">
    <property type="entry name" value="DNA ligase/mRNA capping enzyme, catalytic domain"/>
    <property type="match status" value="1"/>
</dbReference>
<feature type="binding site" evidence="12">
    <location>
        <position position="290"/>
    </location>
    <ligand>
        <name>NAD(+)</name>
        <dbReference type="ChEBI" id="CHEBI:57540"/>
    </ligand>
</feature>
<dbReference type="InterPro" id="IPR004150">
    <property type="entry name" value="NAD_DNA_ligase_OB"/>
</dbReference>
<dbReference type="InterPro" id="IPR001679">
    <property type="entry name" value="DNA_ligase"/>
</dbReference>
<dbReference type="PANTHER" id="PTHR23389">
    <property type="entry name" value="CHROMOSOME TRANSMISSION FIDELITY FACTOR 18"/>
    <property type="match status" value="1"/>
</dbReference>
<evidence type="ECO:0000313" key="14">
    <source>
        <dbReference type="EMBL" id="MEF2968162.1"/>
    </source>
</evidence>
<dbReference type="SUPFAM" id="SSF52113">
    <property type="entry name" value="BRCT domain"/>
    <property type="match status" value="1"/>
</dbReference>
<dbReference type="InterPro" id="IPR041663">
    <property type="entry name" value="DisA/LigA_HHH"/>
</dbReference>
<feature type="binding site" evidence="12">
    <location>
        <position position="408"/>
    </location>
    <ligand>
        <name>Zn(2+)</name>
        <dbReference type="ChEBI" id="CHEBI:29105"/>
    </ligand>
</feature>
<dbReference type="PIRSF" id="PIRSF001604">
    <property type="entry name" value="LigA"/>
    <property type="match status" value="1"/>
</dbReference>
<accession>A0ABU7VZ15</accession>
<dbReference type="SMART" id="SM00278">
    <property type="entry name" value="HhH1"/>
    <property type="match status" value="3"/>
</dbReference>
<feature type="binding site" evidence="12">
    <location>
        <position position="178"/>
    </location>
    <ligand>
        <name>NAD(+)</name>
        <dbReference type="ChEBI" id="CHEBI:57540"/>
    </ligand>
</feature>
<keyword evidence="15" id="KW-1185">Reference proteome</keyword>
<dbReference type="Pfam" id="PF12826">
    <property type="entry name" value="HHH_2"/>
    <property type="match status" value="1"/>
</dbReference>
<evidence type="ECO:0000256" key="9">
    <source>
        <dbReference type="ARBA" id="ARBA00023204"/>
    </source>
</evidence>
<keyword evidence="7 12" id="KW-0460">Magnesium</keyword>
<dbReference type="PROSITE" id="PS50172">
    <property type="entry name" value="BRCT"/>
    <property type="match status" value="1"/>
</dbReference>
<dbReference type="InterPro" id="IPR013840">
    <property type="entry name" value="DNAligase_N"/>
</dbReference>
<feature type="domain" description="BRCT" evidence="13">
    <location>
        <begin position="591"/>
        <end position="661"/>
    </location>
</feature>
<evidence type="ECO:0000259" key="13">
    <source>
        <dbReference type="PROSITE" id="PS50172"/>
    </source>
</evidence>
<evidence type="ECO:0000256" key="3">
    <source>
        <dbReference type="ARBA" id="ARBA00022705"/>
    </source>
</evidence>
<dbReference type="HAMAP" id="MF_01588">
    <property type="entry name" value="DNA_ligase_A"/>
    <property type="match status" value="1"/>
</dbReference>
<comment type="similarity">
    <text evidence="12">Belongs to the NAD-dependent DNA ligase family. LigA subfamily.</text>
</comment>
<dbReference type="InterPro" id="IPR010994">
    <property type="entry name" value="RuvA_2-like"/>
</dbReference>
<dbReference type="Gene3D" id="3.30.470.30">
    <property type="entry name" value="DNA ligase/mRNA capping enzyme"/>
    <property type="match status" value="1"/>
</dbReference>
<dbReference type="NCBIfam" id="NF005932">
    <property type="entry name" value="PRK07956.1"/>
    <property type="match status" value="1"/>
</dbReference>
<evidence type="ECO:0000313" key="15">
    <source>
        <dbReference type="Proteomes" id="UP001306950"/>
    </source>
</evidence>
<dbReference type="InterPro" id="IPR036420">
    <property type="entry name" value="BRCT_dom_sf"/>
</dbReference>
<comment type="cofactor">
    <cofactor evidence="12">
        <name>Mg(2+)</name>
        <dbReference type="ChEBI" id="CHEBI:18420"/>
    </cofactor>
    <cofactor evidence="12">
        <name>Mn(2+)</name>
        <dbReference type="ChEBI" id="CHEBI:29035"/>
    </cofactor>
</comment>
<dbReference type="InterPro" id="IPR001357">
    <property type="entry name" value="BRCT_dom"/>
</dbReference>
<evidence type="ECO:0000256" key="8">
    <source>
        <dbReference type="ARBA" id="ARBA00023027"/>
    </source>
</evidence>
<evidence type="ECO:0000256" key="4">
    <source>
        <dbReference type="ARBA" id="ARBA00022723"/>
    </source>
</evidence>
<dbReference type="Pfam" id="PF00533">
    <property type="entry name" value="BRCT"/>
    <property type="match status" value="1"/>
</dbReference>
<dbReference type="NCBIfam" id="TIGR00575">
    <property type="entry name" value="dnlj"/>
    <property type="match status" value="1"/>
</dbReference>
<feature type="binding site" evidence="12">
    <location>
        <position position="314"/>
    </location>
    <ligand>
        <name>NAD(+)</name>
        <dbReference type="ChEBI" id="CHEBI:57540"/>
    </ligand>
</feature>
<dbReference type="RefSeq" id="WP_331848373.1">
    <property type="nucleotide sequence ID" value="NZ_JAZHPZ010000012.1"/>
</dbReference>
<dbReference type="EC" id="6.5.1.2" evidence="12"/>
<dbReference type="Proteomes" id="UP001306950">
    <property type="component" value="Unassembled WGS sequence"/>
</dbReference>
<dbReference type="InterPro" id="IPR003583">
    <property type="entry name" value="Hlx-hairpin-Hlx_DNA-bd_motif"/>
</dbReference>
<keyword evidence="6 12" id="KW-0862">Zinc</keyword>
<dbReference type="SUPFAM" id="SSF50249">
    <property type="entry name" value="Nucleic acid-binding proteins"/>
    <property type="match status" value="1"/>
</dbReference>
<dbReference type="Gene3D" id="3.40.50.10190">
    <property type="entry name" value="BRCT domain"/>
    <property type="match status" value="1"/>
</dbReference>
<keyword evidence="4 12" id="KW-0479">Metal-binding</keyword>
<keyword evidence="10 12" id="KW-0464">Manganese</keyword>
<dbReference type="Pfam" id="PF01653">
    <property type="entry name" value="DNA_ligase_aden"/>
    <property type="match status" value="1"/>
</dbReference>
<dbReference type="SMART" id="SM00292">
    <property type="entry name" value="BRCT"/>
    <property type="match status" value="1"/>
</dbReference>
<reference evidence="14 15" key="1">
    <citation type="submission" date="2024-02" db="EMBL/GenBank/DDBJ databases">
        <title>A nitrogen-fixing paenibacillus bacterium.</title>
        <authorList>
            <person name="Zhang W.L."/>
            <person name="Chen S.F."/>
        </authorList>
    </citation>
    <scope>NUCLEOTIDE SEQUENCE [LARGE SCALE GENOMIC DNA]</scope>
    <source>
        <strain evidence="14 15">M1</strain>
    </source>
</reference>
<feature type="binding site" evidence="12">
    <location>
        <begin position="79"/>
        <end position="80"/>
    </location>
    <ligand>
        <name>NAD(+)</name>
        <dbReference type="ChEBI" id="CHEBI:57540"/>
    </ligand>
</feature>
<dbReference type="InterPro" id="IPR012340">
    <property type="entry name" value="NA-bd_OB-fold"/>
</dbReference>
<feature type="binding site" evidence="12">
    <location>
        <position position="411"/>
    </location>
    <ligand>
        <name>Zn(2+)</name>
        <dbReference type="ChEBI" id="CHEBI:29105"/>
    </ligand>
</feature>
<evidence type="ECO:0000256" key="11">
    <source>
        <dbReference type="ARBA" id="ARBA00034005"/>
    </source>
</evidence>
<evidence type="ECO:0000256" key="1">
    <source>
        <dbReference type="ARBA" id="ARBA00004067"/>
    </source>
</evidence>
<dbReference type="SMART" id="SM00532">
    <property type="entry name" value="LIGANc"/>
    <property type="match status" value="1"/>
</dbReference>
<evidence type="ECO:0000256" key="10">
    <source>
        <dbReference type="ARBA" id="ARBA00023211"/>
    </source>
</evidence>
<feature type="binding site" evidence="12">
    <location>
        <position position="120"/>
    </location>
    <ligand>
        <name>NAD(+)</name>
        <dbReference type="ChEBI" id="CHEBI:57540"/>
    </ligand>
</feature>
<name>A0ABU7VZ15_9BACL</name>
<dbReference type="CDD" id="cd17748">
    <property type="entry name" value="BRCT_DNA_ligase_like"/>
    <property type="match status" value="1"/>
</dbReference>
<dbReference type="InterPro" id="IPR013839">
    <property type="entry name" value="DNAligase_adenylation"/>
</dbReference>
<feature type="binding site" evidence="12">
    <location>
        <position position="143"/>
    </location>
    <ligand>
        <name>NAD(+)</name>
        <dbReference type="ChEBI" id="CHEBI:57540"/>
    </ligand>
</feature>
<dbReference type="Pfam" id="PF03120">
    <property type="entry name" value="OB_DNA_ligase"/>
    <property type="match status" value="1"/>
</dbReference>
<dbReference type="EMBL" id="JAZHPZ010000012">
    <property type="protein sequence ID" value="MEF2968162.1"/>
    <property type="molecule type" value="Genomic_DNA"/>
</dbReference>
<dbReference type="CDD" id="cd00114">
    <property type="entry name" value="LIGANc"/>
    <property type="match status" value="1"/>
</dbReference>
<dbReference type="SUPFAM" id="SSF47781">
    <property type="entry name" value="RuvA domain 2-like"/>
    <property type="match status" value="1"/>
</dbReference>
<feature type="binding site" evidence="12">
    <location>
        <begin position="31"/>
        <end position="35"/>
    </location>
    <ligand>
        <name>NAD(+)</name>
        <dbReference type="ChEBI" id="CHEBI:57540"/>
    </ligand>
</feature>
<comment type="function">
    <text evidence="1 12">DNA ligase that catalyzes the formation of phosphodiester linkages between 5'-phosphoryl and 3'-hydroxyl groups in double-stranded DNA using NAD as a coenzyme and as the energy source for the reaction. It is essential for DNA replication and repair of damaged DNA.</text>
</comment>
<keyword evidence="5 12" id="KW-0227">DNA damage</keyword>
<protein>
    <recommendedName>
        <fullName evidence="12">DNA ligase</fullName>
        <ecNumber evidence="12">6.5.1.2</ecNumber>
    </recommendedName>
    <alternativeName>
        <fullName evidence="12">Polydeoxyribonucleotide synthase [NAD(+)]</fullName>
    </alternativeName>
</protein>
<keyword evidence="2 12" id="KW-0436">Ligase</keyword>
<dbReference type="GO" id="GO:0003911">
    <property type="term" value="F:DNA ligase (NAD+) activity"/>
    <property type="evidence" value="ECO:0007669"/>
    <property type="project" value="UniProtKB-EC"/>
</dbReference>
<dbReference type="Gene3D" id="1.10.287.610">
    <property type="entry name" value="Helix hairpin bin"/>
    <property type="match status" value="1"/>
</dbReference>
<gene>
    <name evidence="12 14" type="primary">ligA</name>
    <name evidence="14" type="ORF">V3851_20225</name>
</gene>
<keyword evidence="8 12" id="KW-0520">NAD</keyword>
<comment type="catalytic activity">
    <reaction evidence="11 12">
        <text>NAD(+) + (deoxyribonucleotide)n-3'-hydroxyl + 5'-phospho-(deoxyribonucleotide)m = (deoxyribonucleotide)n+m + AMP + beta-nicotinamide D-nucleotide.</text>
        <dbReference type="EC" id="6.5.1.2"/>
    </reaction>
</comment>
<dbReference type="PANTHER" id="PTHR23389:SF9">
    <property type="entry name" value="DNA LIGASE"/>
    <property type="match status" value="1"/>
</dbReference>